<dbReference type="STRING" id="1293054.HSACCH_02095"/>
<proteinExistence type="predicted"/>
<evidence type="ECO:0000313" key="2">
    <source>
        <dbReference type="Proteomes" id="UP000012063"/>
    </source>
</evidence>
<sequence>MAQTEGFDSPKAFTEYIYENYSEENFSEVYNNFAAELKRELEKKIYLDFQKENFEKYDLEYTDIKVGDAKEIEFKEVKDKFDYAVDFGNYYMLQVEYLLKFNHFGSREKNSEKMVYVRKINDDFQIFWDYQNALDDDKALNRDDENE</sequence>
<comment type="caution">
    <text evidence="1">The sequence shown here is derived from an EMBL/GenBank/DDBJ whole genome shotgun (WGS) entry which is preliminary data.</text>
</comment>
<dbReference type="EMBL" id="CAUI01000023">
    <property type="protein sequence ID" value="CCU80512.1"/>
    <property type="molecule type" value="Genomic_DNA"/>
</dbReference>
<reference evidence="2" key="1">
    <citation type="journal article" date="2013" name="Genome Announc.">
        <title>Genome Sequence of Halanaerobium saccharolyticum subsp. saccharolyticum Strain DSM 6643T, a Halophilic Hydrogen-Producing Bacterium.</title>
        <authorList>
            <person name="Kivisto A."/>
            <person name="Larjo A."/>
            <person name="Ciranna A."/>
            <person name="Santala V."/>
            <person name="Roos C."/>
            <person name="Karp M."/>
        </authorList>
    </citation>
    <scope>NUCLEOTIDE SEQUENCE [LARGE SCALE GENOMIC DNA]</scope>
    <source>
        <strain evidence="2">DSM 6643</strain>
    </source>
</reference>
<name>M5EGF6_9FIRM</name>
<dbReference type="Proteomes" id="UP000012063">
    <property type="component" value="Unassembled WGS sequence"/>
</dbReference>
<gene>
    <name evidence="1" type="ORF">HSACCH_02095</name>
</gene>
<dbReference type="InParanoid" id="M5EGF6"/>
<accession>M5EGF6</accession>
<evidence type="ECO:0000313" key="1">
    <source>
        <dbReference type="EMBL" id="CCU80512.1"/>
    </source>
</evidence>
<dbReference type="AlphaFoldDB" id="M5EGF6"/>
<organism evidence="1 2">
    <name type="scientific">Halanaerobium saccharolyticum subsp. saccharolyticum DSM 6643</name>
    <dbReference type="NCBI Taxonomy" id="1293054"/>
    <lineage>
        <taxon>Bacteria</taxon>
        <taxon>Bacillati</taxon>
        <taxon>Bacillota</taxon>
        <taxon>Clostridia</taxon>
        <taxon>Halanaerobiales</taxon>
        <taxon>Halanaerobiaceae</taxon>
        <taxon>Halanaerobium</taxon>
    </lineage>
</organism>
<protein>
    <submittedName>
        <fullName evidence="1">Uncharacterized protein</fullName>
    </submittedName>
</protein>
<dbReference type="RefSeq" id="WP_005489785.1">
    <property type="nucleotide sequence ID" value="NZ_CAUI01000023.1"/>
</dbReference>
<keyword evidence="2" id="KW-1185">Reference proteome</keyword>